<evidence type="ECO:0000313" key="2">
    <source>
        <dbReference type="Proteomes" id="UP000315540"/>
    </source>
</evidence>
<sequence length="99" mass="11628">MNILEIVKWKAKPNVSDSQMIEMVDAMVPDLKNIEGFIDQVLYKDKDEYWIDVYYWDSVQNAHLSNERMADKASLKKLLELIQLETITIDVLEPLQRAE</sequence>
<dbReference type="SUPFAM" id="SSF54909">
    <property type="entry name" value="Dimeric alpha+beta barrel"/>
    <property type="match status" value="1"/>
</dbReference>
<dbReference type="Gene3D" id="3.30.70.100">
    <property type="match status" value="1"/>
</dbReference>
<dbReference type="EMBL" id="VFWZ01000004">
    <property type="protein sequence ID" value="TPN85184.1"/>
    <property type="molecule type" value="Genomic_DNA"/>
</dbReference>
<dbReference type="AlphaFoldDB" id="A0A504J408"/>
<keyword evidence="2" id="KW-1185">Reference proteome</keyword>
<gene>
    <name evidence="1" type="ORF">FHK87_14240</name>
</gene>
<dbReference type="InterPro" id="IPR011008">
    <property type="entry name" value="Dimeric_a/b-barrel"/>
</dbReference>
<evidence type="ECO:0008006" key="3">
    <source>
        <dbReference type="Google" id="ProtNLM"/>
    </source>
</evidence>
<dbReference type="Proteomes" id="UP000315540">
    <property type="component" value="Unassembled WGS sequence"/>
</dbReference>
<accession>A0A504J408</accession>
<proteinExistence type="predicted"/>
<protein>
    <recommendedName>
        <fullName evidence="3">ABM domain-containing protein</fullName>
    </recommendedName>
</protein>
<evidence type="ECO:0000313" key="1">
    <source>
        <dbReference type="EMBL" id="TPN85184.1"/>
    </source>
</evidence>
<organism evidence="1 2">
    <name type="scientific">Aquimarina algicola</name>
    <dbReference type="NCBI Taxonomy" id="2589995"/>
    <lineage>
        <taxon>Bacteria</taxon>
        <taxon>Pseudomonadati</taxon>
        <taxon>Bacteroidota</taxon>
        <taxon>Flavobacteriia</taxon>
        <taxon>Flavobacteriales</taxon>
        <taxon>Flavobacteriaceae</taxon>
        <taxon>Aquimarina</taxon>
    </lineage>
</organism>
<dbReference type="OrthoDB" id="1445730at2"/>
<dbReference type="RefSeq" id="WP_140594190.1">
    <property type="nucleotide sequence ID" value="NZ_VFWZ01000004.1"/>
</dbReference>
<reference evidence="1 2" key="1">
    <citation type="submission" date="2019-06" db="EMBL/GenBank/DDBJ databases">
        <authorList>
            <person name="Meng X."/>
        </authorList>
    </citation>
    <scope>NUCLEOTIDE SEQUENCE [LARGE SCALE GENOMIC DNA]</scope>
    <source>
        <strain evidence="1 2">M625</strain>
    </source>
</reference>
<name>A0A504J408_9FLAO</name>
<comment type="caution">
    <text evidence="1">The sequence shown here is derived from an EMBL/GenBank/DDBJ whole genome shotgun (WGS) entry which is preliminary data.</text>
</comment>